<sequence length="134" mass="14916">MRRLLPLLLLIAAVWGFVSWRGVHAPAPSVTGASAPTTAAPRALPAFLPPEARDTLDAIQRGGPFPYRQDGTVFGNRERLLPDRPRGYYHEYTVPTPGVGTRGARRIVTGGNPPDIYYYTDDHYRSFRSFQVHP</sequence>
<keyword evidence="5" id="KW-1185">Reference proteome</keyword>
<dbReference type="AlphaFoldDB" id="A0A099CVE6"/>
<dbReference type="RefSeq" id="WP_043101540.1">
    <property type="nucleotide sequence ID" value="NZ_JACHET010000001.1"/>
</dbReference>
<evidence type="ECO:0000256" key="1">
    <source>
        <dbReference type="ARBA" id="ARBA00022722"/>
    </source>
</evidence>
<proteinExistence type="predicted"/>
<dbReference type="GO" id="GO:0004521">
    <property type="term" value="F:RNA endonuclease activity"/>
    <property type="evidence" value="ECO:0007669"/>
    <property type="project" value="InterPro"/>
</dbReference>
<dbReference type="STRING" id="1543381.LF63_0110200"/>
<gene>
    <name evidence="4" type="ORF">HNQ86_000186</name>
    <name evidence="3" type="ORF">LF63_0110200</name>
</gene>
<keyword evidence="2" id="KW-0378">Hydrolase</keyword>
<dbReference type="SUPFAM" id="SSF53933">
    <property type="entry name" value="Microbial ribonucleases"/>
    <property type="match status" value="1"/>
</dbReference>
<dbReference type="Pfam" id="PF00545">
    <property type="entry name" value="Ribonuclease"/>
    <property type="match status" value="1"/>
</dbReference>
<reference evidence="3 5" key="1">
    <citation type="submission" date="2014-09" db="EMBL/GenBank/DDBJ databases">
        <title>Xanthomonadaceae 3.5X direct submission.</title>
        <authorList>
            <person name="Fang T."/>
            <person name="Wang H."/>
        </authorList>
    </citation>
    <scope>NUCLEOTIDE SEQUENCE [LARGE SCALE GENOMIC DNA]</scope>
    <source>
        <strain evidence="3 5">3.5X</strain>
    </source>
</reference>
<evidence type="ECO:0000313" key="4">
    <source>
        <dbReference type="EMBL" id="MBB6182841.1"/>
    </source>
</evidence>
<reference evidence="4 6" key="2">
    <citation type="submission" date="2020-08" db="EMBL/GenBank/DDBJ databases">
        <title>Genomic Encyclopedia of Type Strains, Phase IV (KMG-IV): sequencing the most valuable type-strain genomes for metagenomic binning, comparative biology and taxonomic classification.</title>
        <authorList>
            <person name="Goeker M."/>
        </authorList>
    </citation>
    <scope>NUCLEOTIDE SEQUENCE [LARGE SCALE GENOMIC DNA]</scope>
    <source>
        <strain evidence="4 6">DSM 107085</strain>
    </source>
</reference>
<name>A0A099CVE6_9GAMM</name>
<dbReference type="GO" id="GO:0003723">
    <property type="term" value="F:RNA binding"/>
    <property type="evidence" value="ECO:0007669"/>
    <property type="project" value="InterPro"/>
</dbReference>
<dbReference type="Gene3D" id="3.10.450.30">
    <property type="entry name" value="Microbial ribonucleases"/>
    <property type="match status" value="1"/>
</dbReference>
<dbReference type="Proteomes" id="UP000029708">
    <property type="component" value="Unassembled WGS sequence"/>
</dbReference>
<dbReference type="EMBL" id="JROI01000011">
    <property type="protein sequence ID" value="KGI77651.1"/>
    <property type="molecule type" value="Genomic_DNA"/>
</dbReference>
<organism evidence="3 5">
    <name type="scientific">Oleiagrimonas soli</name>
    <dbReference type="NCBI Taxonomy" id="1543381"/>
    <lineage>
        <taxon>Bacteria</taxon>
        <taxon>Pseudomonadati</taxon>
        <taxon>Pseudomonadota</taxon>
        <taxon>Gammaproteobacteria</taxon>
        <taxon>Lysobacterales</taxon>
        <taxon>Rhodanobacteraceae</taxon>
        <taxon>Oleiagrimonas</taxon>
    </lineage>
</organism>
<dbReference type="OrthoDB" id="5326845at2"/>
<accession>A0A099CVE6</accession>
<comment type="caution">
    <text evidence="3">The sequence shown here is derived from an EMBL/GenBank/DDBJ whole genome shotgun (WGS) entry which is preliminary data.</text>
</comment>
<keyword evidence="1" id="KW-0540">Nuclease</keyword>
<evidence type="ECO:0000313" key="6">
    <source>
        <dbReference type="Proteomes" id="UP000560000"/>
    </source>
</evidence>
<dbReference type="EMBL" id="JACHET010000001">
    <property type="protein sequence ID" value="MBB6182841.1"/>
    <property type="molecule type" value="Genomic_DNA"/>
</dbReference>
<dbReference type="GO" id="GO:0016787">
    <property type="term" value="F:hydrolase activity"/>
    <property type="evidence" value="ECO:0007669"/>
    <property type="project" value="UniProtKB-KW"/>
</dbReference>
<dbReference type="InterPro" id="IPR000026">
    <property type="entry name" value="N1-like"/>
</dbReference>
<evidence type="ECO:0000256" key="2">
    <source>
        <dbReference type="ARBA" id="ARBA00022801"/>
    </source>
</evidence>
<dbReference type="HOGENOM" id="CLU_112496_0_2_6"/>
<evidence type="ECO:0000313" key="3">
    <source>
        <dbReference type="EMBL" id="KGI77651.1"/>
    </source>
</evidence>
<evidence type="ECO:0000313" key="5">
    <source>
        <dbReference type="Proteomes" id="UP000029708"/>
    </source>
</evidence>
<protein>
    <submittedName>
        <fullName evidence="3 4">Ribonuclease</fullName>
    </submittedName>
</protein>
<dbReference type="InterPro" id="IPR016191">
    <property type="entry name" value="Ribonuclease/ribotoxin"/>
</dbReference>
<dbReference type="Proteomes" id="UP000560000">
    <property type="component" value="Unassembled WGS sequence"/>
</dbReference>